<proteinExistence type="predicted"/>
<dbReference type="EMBL" id="JAKJXO020000013">
    <property type="protein sequence ID" value="KAL1596994.1"/>
    <property type="molecule type" value="Genomic_DNA"/>
</dbReference>
<evidence type="ECO:0000256" key="1">
    <source>
        <dbReference type="ARBA" id="ARBA00022603"/>
    </source>
</evidence>
<feature type="domain" description="Methyltransferase" evidence="3">
    <location>
        <begin position="56"/>
        <end position="156"/>
    </location>
</feature>
<dbReference type="InterPro" id="IPR029063">
    <property type="entry name" value="SAM-dependent_MTases_sf"/>
</dbReference>
<organism evidence="4 5">
    <name type="scientific">Paraconiothyrium brasiliense</name>
    <dbReference type="NCBI Taxonomy" id="300254"/>
    <lineage>
        <taxon>Eukaryota</taxon>
        <taxon>Fungi</taxon>
        <taxon>Dikarya</taxon>
        <taxon>Ascomycota</taxon>
        <taxon>Pezizomycotina</taxon>
        <taxon>Dothideomycetes</taxon>
        <taxon>Pleosporomycetidae</taxon>
        <taxon>Pleosporales</taxon>
        <taxon>Massarineae</taxon>
        <taxon>Didymosphaeriaceae</taxon>
        <taxon>Paraconiothyrium</taxon>
    </lineage>
</organism>
<accession>A0ABR3QXV0</accession>
<evidence type="ECO:0000313" key="4">
    <source>
        <dbReference type="EMBL" id="KAL1596994.1"/>
    </source>
</evidence>
<dbReference type="PANTHER" id="PTHR43861:SF1">
    <property type="entry name" value="TRANS-ACONITATE 2-METHYLTRANSFERASE"/>
    <property type="match status" value="1"/>
</dbReference>
<evidence type="ECO:0000313" key="5">
    <source>
        <dbReference type="Proteomes" id="UP001521785"/>
    </source>
</evidence>
<evidence type="ECO:0000256" key="2">
    <source>
        <dbReference type="ARBA" id="ARBA00022679"/>
    </source>
</evidence>
<reference evidence="4 5" key="1">
    <citation type="submission" date="2024-02" db="EMBL/GenBank/DDBJ databases">
        <title>De novo assembly and annotation of 12 fungi associated with fruit tree decline syndrome in Ontario, Canada.</title>
        <authorList>
            <person name="Sulman M."/>
            <person name="Ellouze W."/>
            <person name="Ilyukhin E."/>
        </authorList>
    </citation>
    <scope>NUCLEOTIDE SEQUENCE [LARGE SCALE GENOMIC DNA]</scope>
    <source>
        <strain evidence="4 5">M42-189</strain>
    </source>
</reference>
<keyword evidence="5" id="KW-1185">Reference proteome</keyword>
<name>A0ABR3QXV0_9PLEO</name>
<sequence>MSTITNQSTQYNKIVPSYSSLYPTSGPSAFPLAPLEEAQIQTALNRRDIDVAGKRVLDLACGNGYYSMRYLLWGAASVTGVDISSSMVDAARAEAVKQGIPHSKLQFVVADVTDEEAHIDGGPFDIVASAWLLNYAPDTPTMTKMWNFVARHLKPGAAFVGLTIPPLHNARRGKLALEQEAAMLNITLAPDGAFGKLGNRGRVLGFVEEGLKLEIELGFKELGQDVAVFENYYLGIESYRDSIKASWSGGSEAFEGIEWQDFVIPKELKDAHPVGHWNEMAIWPLCRVCVAKRVK</sequence>
<evidence type="ECO:0000259" key="3">
    <source>
        <dbReference type="Pfam" id="PF13649"/>
    </source>
</evidence>
<dbReference type="SUPFAM" id="SSF53335">
    <property type="entry name" value="S-adenosyl-L-methionine-dependent methyltransferases"/>
    <property type="match status" value="1"/>
</dbReference>
<keyword evidence="1" id="KW-0489">Methyltransferase</keyword>
<dbReference type="InterPro" id="IPR041698">
    <property type="entry name" value="Methyltransf_25"/>
</dbReference>
<keyword evidence="2" id="KW-0808">Transferase</keyword>
<comment type="caution">
    <text evidence="4">The sequence shown here is derived from an EMBL/GenBank/DDBJ whole genome shotgun (WGS) entry which is preliminary data.</text>
</comment>
<dbReference type="Gene3D" id="3.40.50.150">
    <property type="entry name" value="Vaccinia Virus protein VP39"/>
    <property type="match status" value="1"/>
</dbReference>
<dbReference type="Pfam" id="PF13649">
    <property type="entry name" value="Methyltransf_25"/>
    <property type="match status" value="1"/>
</dbReference>
<dbReference type="Proteomes" id="UP001521785">
    <property type="component" value="Unassembled WGS sequence"/>
</dbReference>
<dbReference type="CDD" id="cd02440">
    <property type="entry name" value="AdoMet_MTases"/>
    <property type="match status" value="1"/>
</dbReference>
<dbReference type="PANTHER" id="PTHR43861">
    <property type="entry name" value="TRANS-ACONITATE 2-METHYLTRANSFERASE-RELATED"/>
    <property type="match status" value="1"/>
</dbReference>
<protein>
    <recommendedName>
        <fullName evidence="3">Methyltransferase domain-containing protein</fullName>
    </recommendedName>
</protein>
<gene>
    <name evidence="4" type="ORF">SLS60_008576</name>
</gene>